<dbReference type="EMBL" id="QKSB01000040">
    <property type="protein sequence ID" value="PZE15577.1"/>
    <property type="molecule type" value="Genomic_DNA"/>
</dbReference>
<sequence>MSNFTTAFNQDNNSKIKSVLEKVSIFLDDSITDCFIAQKIEFNKFGDTTMLINYHSDYGRKPKIIVRKKYGKDNSQEFKEERYASNGFLLSQVKYTYDKNDSLVFSETIKQSSSKSAKKNRPTLFVTINRMKIKRDEKGVKVKSERYRKMPSDKASIYNTDYFYYPNGSLKKEITAEHHLQTGKKNDVKKFYYYNSEGKLGDFYVLRNGDTSLICNYNSYGSLIYRFDNCNKDVYQYNDNNNLLKNTRTSCYSGNNHSRMYRYNYVNSDSFRVETKYEVKVVKLKNGDFYSHIETQLKYDNNDQLVEEIYRKKNDMLEDSIYPIKWDMYHRKLVEYNKRGEVVRTIDSPNRNPREVQSFFDLNGTLVASKLYQNKILIRDEKYNNQGLLTNVTTFDKSKGDTISTTVIEYDLLKVLTYRTYVKDTLSRSITYHYNQFDKIIKKIDVSFDKNSTNTRSSITEYIYSYY</sequence>
<evidence type="ECO:0000313" key="1">
    <source>
        <dbReference type="EMBL" id="PZE15577.1"/>
    </source>
</evidence>
<protein>
    <submittedName>
        <fullName evidence="1">Uncharacterized protein</fullName>
    </submittedName>
</protein>
<evidence type="ECO:0000313" key="2">
    <source>
        <dbReference type="Proteomes" id="UP000249248"/>
    </source>
</evidence>
<dbReference type="AlphaFoldDB" id="A0A2W1MUU5"/>
<reference evidence="1 2" key="1">
    <citation type="submission" date="2018-06" db="EMBL/GenBank/DDBJ databases">
        <title>The draft genome sequence of Crocinitomix sp. SM1701.</title>
        <authorList>
            <person name="Zhang X."/>
        </authorList>
    </citation>
    <scope>NUCLEOTIDE SEQUENCE [LARGE SCALE GENOMIC DNA]</scope>
    <source>
        <strain evidence="1 2">SM1701</strain>
    </source>
</reference>
<accession>A0A2W1MUU5</accession>
<dbReference type="Proteomes" id="UP000249248">
    <property type="component" value="Unassembled WGS sequence"/>
</dbReference>
<keyword evidence="2" id="KW-1185">Reference proteome</keyword>
<proteinExistence type="predicted"/>
<name>A0A2W1MUU5_9FLAO</name>
<gene>
    <name evidence="1" type="ORF">DNU06_17360</name>
</gene>
<comment type="caution">
    <text evidence="1">The sequence shown here is derived from an EMBL/GenBank/DDBJ whole genome shotgun (WGS) entry which is preliminary data.</text>
</comment>
<dbReference type="OrthoDB" id="9816400at2"/>
<dbReference type="RefSeq" id="WP_111064770.1">
    <property type="nucleotide sequence ID" value="NZ_JBHUCU010000036.1"/>
</dbReference>
<organism evidence="1 2">
    <name type="scientific">Putridiphycobacter roseus</name>
    <dbReference type="NCBI Taxonomy" id="2219161"/>
    <lineage>
        <taxon>Bacteria</taxon>
        <taxon>Pseudomonadati</taxon>
        <taxon>Bacteroidota</taxon>
        <taxon>Flavobacteriia</taxon>
        <taxon>Flavobacteriales</taxon>
        <taxon>Crocinitomicaceae</taxon>
        <taxon>Putridiphycobacter</taxon>
    </lineage>
</organism>